<dbReference type="InterPro" id="IPR051677">
    <property type="entry name" value="AfsR-DnrI-RedD_regulator"/>
</dbReference>
<evidence type="ECO:0000313" key="9">
    <source>
        <dbReference type="Proteomes" id="UP000653644"/>
    </source>
</evidence>
<name>A0ABQ3CSI7_9ACTN</name>
<keyword evidence="4 6" id="KW-0238">DNA-binding</keyword>
<dbReference type="Proteomes" id="UP000653644">
    <property type="component" value="Unassembled WGS sequence"/>
</dbReference>
<keyword evidence="2" id="KW-0902">Two-component regulatory system</keyword>
<accession>A0ABQ3CSI7</accession>
<organism evidence="8 9">
    <name type="scientific">Streptomyces canarius</name>
    <dbReference type="NCBI Taxonomy" id="285453"/>
    <lineage>
        <taxon>Bacteria</taxon>
        <taxon>Bacillati</taxon>
        <taxon>Actinomycetota</taxon>
        <taxon>Actinomycetes</taxon>
        <taxon>Kitasatosporales</taxon>
        <taxon>Streptomycetaceae</taxon>
        <taxon>Streptomyces</taxon>
    </lineage>
</organism>
<proteinExistence type="inferred from homology"/>
<dbReference type="SMART" id="SM00862">
    <property type="entry name" value="Trans_reg_C"/>
    <property type="match status" value="1"/>
</dbReference>
<dbReference type="InterPro" id="IPR001867">
    <property type="entry name" value="OmpR/PhoB-type_DNA-bd"/>
</dbReference>
<dbReference type="PANTHER" id="PTHR35807">
    <property type="entry name" value="TRANSCRIPTIONAL REGULATOR REDD-RELATED"/>
    <property type="match status" value="1"/>
</dbReference>
<dbReference type="CDD" id="cd15831">
    <property type="entry name" value="BTAD"/>
    <property type="match status" value="1"/>
</dbReference>
<dbReference type="SUPFAM" id="SSF48452">
    <property type="entry name" value="TPR-like"/>
    <property type="match status" value="1"/>
</dbReference>
<dbReference type="InterPro" id="IPR036388">
    <property type="entry name" value="WH-like_DNA-bd_sf"/>
</dbReference>
<dbReference type="SMART" id="SM01043">
    <property type="entry name" value="BTAD"/>
    <property type="match status" value="1"/>
</dbReference>
<keyword evidence="5" id="KW-0804">Transcription</keyword>
<dbReference type="Gene3D" id="1.10.10.10">
    <property type="entry name" value="Winged helix-like DNA-binding domain superfamily/Winged helix DNA-binding domain"/>
    <property type="match status" value="1"/>
</dbReference>
<sequence>MTKPVEGARQRTLLALLLISPKNVVTKDQFFEELWRDKLPGAPDNALQAIVARVRKVLASEFGEDFTRINLVTHPHGYSLDVEPDQVDAHVFSSLTAEAEARAHLHPEAARDLLDRALGLWQGSALQGVSGGLICESAATQLEEMRLSAIEARIRLNIEISGHASVISELKRMTSLYPWREQLSELLMISLYRTGRQAEAIEAYNHLRRRLVDGFGLEPSQNLTKCMMAVLRQDPGLGEPTRNTVHKKAVTALVR</sequence>
<reference evidence="9" key="1">
    <citation type="journal article" date="2019" name="Int. J. Syst. Evol. Microbiol.">
        <title>The Global Catalogue of Microorganisms (GCM) 10K type strain sequencing project: providing services to taxonomists for standard genome sequencing and annotation.</title>
        <authorList>
            <consortium name="The Broad Institute Genomics Platform"/>
            <consortium name="The Broad Institute Genome Sequencing Center for Infectious Disease"/>
            <person name="Wu L."/>
            <person name="Ma J."/>
        </authorList>
    </citation>
    <scope>NUCLEOTIDE SEQUENCE [LARGE SCALE GENOMIC DNA]</scope>
    <source>
        <strain evidence="9">JCM 4733</strain>
    </source>
</reference>
<evidence type="ECO:0000256" key="2">
    <source>
        <dbReference type="ARBA" id="ARBA00023012"/>
    </source>
</evidence>
<evidence type="ECO:0000256" key="3">
    <source>
        <dbReference type="ARBA" id="ARBA00023015"/>
    </source>
</evidence>
<evidence type="ECO:0000256" key="4">
    <source>
        <dbReference type="ARBA" id="ARBA00023125"/>
    </source>
</evidence>
<dbReference type="EMBL" id="BMVN01000014">
    <property type="protein sequence ID" value="GHA33847.1"/>
    <property type="molecule type" value="Genomic_DNA"/>
</dbReference>
<evidence type="ECO:0000256" key="1">
    <source>
        <dbReference type="ARBA" id="ARBA00005820"/>
    </source>
</evidence>
<feature type="domain" description="OmpR/PhoB-type" evidence="7">
    <location>
        <begin position="1"/>
        <end position="82"/>
    </location>
</feature>
<evidence type="ECO:0000256" key="6">
    <source>
        <dbReference type="PROSITE-ProRule" id="PRU01091"/>
    </source>
</evidence>
<dbReference type="Pfam" id="PF03704">
    <property type="entry name" value="BTAD"/>
    <property type="match status" value="1"/>
</dbReference>
<feature type="DNA-binding region" description="OmpR/PhoB-type" evidence="6">
    <location>
        <begin position="1"/>
        <end position="82"/>
    </location>
</feature>
<dbReference type="InterPro" id="IPR005158">
    <property type="entry name" value="BTAD"/>
</dbReference>
<dbReference type="PROSITE" id="PS51755">
    <property type="entry name" value="OMPR_PHOB"/>
    <property type="match status" value="1"/>
</dbReference>
<dbReference type="SUPFAM" id="SSF46894">
    <property type="entry name" value="C-terminal effector domain of the bipartite response regulators"/>
    <property type="match status" value="1"/>
</dbReference>
<evidence type="ECO:0000259" key="7">
    <source>
        <dbReference type="PROSITE" id="PS51755"/>
    </source>
</evidence>
<evidence type="ECO:0000256" key="5">
    <source>
        <dbReference type="ARBA" id="ARBA00023163"/>
    </source>
</evidence>
<protein>
    <recommendedName>
        <fullName evidence="7">OmpR/PhoB-type domain-containing protein</fullName>
    </recommendedName>
</protein>
<dbReference type="Pfam" id="PF00486">
    <property type="entry name" value="Trans_reg_C"/>
    <property type="match status" value="1"/>
</dbReference>
<dbReference type="Gene3D" id="1.25.40.10">
    <property type="entry name" value="Tetratricopeptide repeat domain"/>
    <property type="match status" value="1"/>
</dbReference>
<dbReference type="PANTHER" id="PTHR35807:SF1">
    <property type="entry name" value="TRANSCRIPTIONAL REGULATOR REDD"/>
    <property type="match status" value="1"/>
</dbReference>
<dbReference type="RefSeq" id="WP_229917257.1">
    <property type="nucleotide sequence ID" value="NZ_BMVN01000014.1"/>
</dbReference>
<dbReference type="InterPro" id="IPR011990">
    <property type="entry name" value="TPR-like_helical_dom_sf"/>
</dbReference>
<comment type="similarity">
    <text evidence="1">Belongs to the AfsR/DnrI/RedD regulatory family.</text>
</comment>
<dbReference type="InterPro" id="IPR016032">
    <property type="entry name" value="Sig_transdc_resp-reg_C-effctor"/>
</dbReference>
<gene>
    <name evidence="8" type="ORF">GCM10010345_42980</name>
</gene>
<comment type="caution">
    <text evidence="8">The sequence shown here is derived from an EMBL/GenBank/DDBJ whole genome shotgun (WGS) entry which is preliminary data.</text>
</comment>
<keyword evidence="9" id="KW-1185">Reference proteome</keyword>
<keyword evidence="3" id="KW-0805">Transcription regulation</keyword>
<evidence type="ECO:0000313" key="8">
    <source>
        <dbReference type="EMBL" id="GHA33847.1"/>
    </source>
</evidence>